<feature type="compositionally biased region" description="Acidic residues" evidence="9">
    <location>
        <begin position="125"/>
        <end position="146"/>
    </location>
</feature>
<feature type="domain" description="B box-type" evidence="10">
    <location>
        <begin position="43"/>
        <end position="90"/>
    </location>
</feature>
<evidence type="ECO:0000256" key="3">
    <source>
        <dbReference type="ARBA" id="ARBA00022723"/>
    </source>
</evidence>
<dbReference type="PROSITE" id="PS51017">
    <property type="entry name" value="CCT"/>
    <property type="match status" value="1"/>
</dbReference>
<dbReference type="EMBL" id="LFYR01000781">
    <property type="protein sequence ID" value="KMZ69299.1"/>
    <property type="molecule type" value="Genomic_DNA"/>
</dbReference>
<evidence type="ECO:0000256" key="9">
    <source>
        <dbReference type="SAM" id="MobiDB-lite"/>
    </source>
</evidence>
<feature type="domain" description="CCT" evidence="11">
    <location>
        <begin position="312"/>
        <end position="354"/>
    </location>
</feature>
<dbReference type="GO" id="GO:0008270">
    <property type="term" value="F:zinc ion binding"/>
    <property type="evidence" value="ECO:0007669"/>
    <property type="project" value="UniProtKB-KW"/>
</dbReference>
<comment type="similarity">
    <text evidence="2">Belongs to the CONSTANS family.</text>
</comment>
<dbReference type="AlphaFoldDB" id="A0A0K9PK19"/>
<keyword evidence="13" id="KW-1185">Reference proteome</keyword>
<gene>
    <name evidence="12" type="ORF">ZOSMA_218G00180</name>
</gene>
<evidence type="ECO:0000313" key="13">
    <source>
        <dbReference type="Proteomes" id="UP000036987"/>
    </source>
</evidence>
<keyword evidence="6 8" id="KW-0539">Nucleus</keyword>
<comment type="caution">
    <text evidence="12">The sequence shown here is derived from an EMBL/GenBank/DDBJ whole genome shotgun (WGS) entry which is preliminary data.</text>
</comment>
<dbReference type="OMA" id="MINDHCF"/>
<evidence type="ECO:0000256" key="8">
    <source>
        <dbReference type="PROSITE-ProRule" id="PRU00357"/>
    </source>
</evidence>
<dbReference type="CDD" id="cd19821">
    <property type="entry name" value="Bbox1_BBX-like"/>
    <property type="match status" value="2"/>
</dbReference>
<dbReference type="GO" id="GO:0009909">
    <property type="term" value="P:regulation of flower development"/>
    <property type="evidence" value="ECO:0000318"/>
    <property type="project" value="GO_Central"/>
</dbReference>
<proteinExistence type="inferred from homology"/>
<organism evidence="12 13">
    <name type="scientific">Zostera marina</name>
    <name type="common">Eelgrass</name>
    <dbReference type="NCBI Taxonomy" id="29655"/>
    <lineage>
        <taxon>Eukaryota</taxon>
        <taxon>Viridiplantae</taxon>
        <taxon>Streptophyta</taxon>
        <taxon>Embryophyta</taxon>
        <taxon>Tracheophyta</taxon>
        <taxon>Spermatophyta</taxon>
        <taxon>Magnoliopsida</taxon>
        <taxon>Liliopsida</taxon>
        <taxon>Zosteraceae</taxon>
        <taxon>Zostera</taxon>
    </lineage>
</organism>
<dbReference type="InterPro" id="IPR049808">
    <property type="entry name" value="CONSTANS-like_Bbox1"/>
</dbReference>
<accession>A0A0K9PK19</accession>
<comment type="subcellular location">
    <subcellularLocation>
        <location evidence="1 8">Nucleus</location>
    </subcellularLocation>
</comment>
<name>A0A0K9PK19_ZOSMR</name>
<feature type="region of interest" description="Disordered" evidence="9">
    <location>
        <begin position="94"/>
        <end position="170"/>
    </location>
</feature>
<evidence type="ECO:0000256" key="1">
    <source>
        <dbReference type="ARBA" id="ARBA00004123"/>
    </source>
</evidence>
<dbReference type="PROSITE" id="PS50119">
    <property type="entry name" value="ZF_BBOX"/>
    <property type="match status" value="2"/>
</dbReference>
<dbReference type="SMART" id="SM00336">
    <property type="entry name" value="BBOX"/>
    <property type="match status" value="2"/>
</dbReference>
<dbReference type="PANTHER" id="PTHR31319:SF53">
    <property type="entry name" value="ZINC FINGER PROTEIN CONSTANS-LIKE 5"/>
    <property type="match status" value="1"/>
</dbReference>
<dbReference type="Proteomes" id="UP000036987">
    <property type="component" value="Unassembled WGS sequence"/>
</dbReference>
<dbReference type="PANTHER" id="PTHR31319">
    <property type="entry name" value="ZINC FINGER PROTEIN CONSTANS-LIKE 4"/>
    <property type="match status" value="1"/>
</dbReference>
<dbReference type="GO" id="GO:0005634">
    <property type="term" value="C:nucleus"/>
    <property type="evidence" value="ECO:0000318"/>
    <property type="project" value="GO_Central"/>
</dbReference>
<sequence>MARECDFCKVSPAFLFCRADSAFLCSHCDSNIHGANKLASRHERVWICEVCEQAPAAFTCKADAAVLCATCDADVHSANLLSVRHERVPITPFFDSPSPNMTRKGRTTGLIRKNRCQGDHHDVGDVDEEEVEDDDDDNEEEEECNNEDGNKEESDAVAEAEAASWLIPNDGGGVHSNVEIKYEMKPSTERMAEQYYFPEVDPYLDLDYAASMDPKFYRSAAADSIVPVQNRNITAPAAGMAVGVAAMHHHHPPPFISNISDRSYDIDITRSSNHSYSYAPSVSHSMSSSETGVVPDGAMASASASAVVGMDREARVMRYREKRKTRRFEKTIRYASRKAYAETRPRIKGRFAKRTEMEDVMGDDDMYPPSQGNATASLIVDRPNYGLVPSF</sequence>
<dbReference type="OrthoDB" id="153872at2759"/>
<dbReference type="InterPro" id="IPR045281">
    <property type="entry name" value="CONSTANS-like"/>
</dbReference>
<feature type="domain" description="B box-type" evidence="10">
    <location>
        <begin position="1"/>
        <end position="47"/>
    </location>
</feature>
<evidence type="ECO:0000259" key="11">
    <source>
        <dbReference type="PROSITE" id="PS51017"/>
    </source>
</evidence>
<dbReference type="STRING" id="29655.A0A0K9PK19"/>
<evidence type="ECO:0000313" key="12">
    <source>
        <dbReference type="EMBL" id="KMZ69299.1"/>
    </source>
</evidence>
<protein>
    <submittedName>
        <fullName evidence="12">CONSTANS-like protein</fullName>
    </submittedName>
</protein>
<dbReference type="Pfam" id="PF00643">
    <property type="entry name" value="zf-B_box"/>
    <property type="match status" value="1"/>
</dbReference>
<keyword evidence="3" id="KW-0479">Metal-binding</keyword>
<dbReference type="InterPro" id="IPR010402">
    <property type="entry name" value="CCT_domain"/>
</dbReference>
<dbReference type="InterPro" id="IPR000315">
    <property type="entry name" value="Znf_B-box"/>
</dbReference>
<reference evidence="13" key="1">
    <citation type="journal article" date="2016" name="Nature">
        <title>The genome of the seagrass Zostera marina reveals angiosperm adaptation to the sea.</title>
        <authorList>
            <person name="Olsen J.L."/>
            <person name="Rouze P."/>
            <person name="Verhelst B."/>
            <person name="Lin Y.-C."/>
            <person name="Bayer T."/>
            <person name="Collen J."/>
            <person name="Dattolo E."/>
            <person name="De Paoli E."/>
            <person name="Dittami S."/>
            <person name="Maumus F."/>
            <person name="Michel G."/>
            <person name="Kersting A."/>
            <person name="Lauritano C."/>
            <person name="Lohaus R."/>
            <person name="Toepel M."/>
            <person name="Tonon T."/>
            <person name="Vanneste K."/>
            <person name="Amirebrahimi M."/>
            <person name="Brakel J."/>
            <person name="Bostroem C."/>
            <person name="Chovatia M."/>
            <person name="Grimwood J."/>
            <person name="Jenkins J.W."/>
            <person name="Jueterbock A."/>
            <person name="Mraz A."/>
            <person name="Stam W.T."/>
            <person name="Tice H."/>
            <person name="Bornberg-Bauer E."/>
            <person name="Green P.J."/>
            <person name="Pearson G.A."/>
            <person name="Procaccini G."/>
            <person name="Duarte C.M."/>
            <person name="Schmutz J."/>
            <person name="Reusch T.B.H."/>
            <person name="Van de Peer Y."/>
        </authorList>
    </citation>
    <scope>NUCLEOTIDE SEQUENCE [LARGE SCALE GENOMIC DNA]</scope>
    <source>
        <strain evidence="13">cv. Finnish</strain>
    </source>
</reference>
<keyword evidence="5" id="KW-0862">Zinc</keyword>
<dbReference type="Pfam" id="PF06203">
    <property type="entry name" value="CCT"/>
    <property type="match status" value="1"/>
</dbReference>
<evidence type="ECO:0000256" key="7">
    <source>
        <dbReference type="PROSITE-ProRule" id="PRU00024"/>
    </source>
</evidence>
<evidence type="ECO:0000256" key="4">
    <source>
        <dbReference type="ARBA" id="ARBA00022771"/>
    </source>
</evidence>
<evidence type="ECO:0000259" key="10">
    <source>
        <dbReference type="PROSITE" id="PS50119"/>
    </source>
</evidence>
<evidence type="ECO:0000256" key="5">
    <source>
        <dbReference type="ARBA" id="ARBA00022833"/>
    </source>
</evidence>
<evidence type="ECO:0000256" key="6">
    <source>
        <dbReference type="ARBA" id="ARBA00023242"/>
    </source>
</evidence>
<evidence type="ECO:0000256" key="2">
    <source>
        <dbReference type="ARBA" id="ARBA00010024"/>
    </source>
</evidence>
<keyword evidence="4 7" id="KW-0863">Zinc-finger</keyword>